<keyword evidence="11" id="KW-1185">Reference proteome</keyword>
<dbReference type="Gene3D" id="2.40.30.10">
    <property type="entry name" value="Translation factors"/>
    <property type="match status" value="1"/>
</dbReference>
<dbReference type="Pfam" id="PF00175">
    <property type="entry name" value="NAD_binding_1"/>
    <property type="match status" value="1"/>
</dbReference>
<evidence type="ECO:0000256" key="7">
    <source>
        <dbReference type="ARBA" id="ARBA00023004"/>
    </source>
</evidence>
<keyword evidence="4" id="KW-0479">Metal-binding</keyword>
<evidence type="ECO:0000256" key="2">
    <source>
        <dbReference type="ARBA" id="ARBA00022630"/>
    </source>
</evidence>
<feature type="domain" description="FAD-binding FR-type" evidence="9">
    <location>
        <begin position="11"/>
        <end position="112"/>
    </location>
</feature>
<evidence type="ECO:0000256" key="8">
    <source>
        <dbReference type="ARBA" id="ARBA00023014"/>
    </source>
</evidence>
<name>A0ABT9V973_9BACL</name>
<evidence type="ECO:0000313" key="11">
    <source>
        <dbReference type="Proteomes" id="UP001231362"/>
    </source>
</evidence>
<dbReference type="InterPro" id="IPR001433">
    <property type="entry name" value="OxRdtase_FAD/NAD-bd"/>
</dbReference>
<sequence length="236" mass="26965">MGIIQDISRILKKRELKFIESYKESEEIHSFIFEKEKDLNWKAGQHGVFSILHKKIQKPTRPFSVASAPEENIVKITMVISEHPSEFKKAMLELSPGMKISMRGPIGPLYLDDKSPSLLIAGGIGVTPFRSILKQIEMVKGGIRNPITLLYMDSNKSYIYKNELDEMAKNPSIMINYLDSRDRLYQEIDRFTTMHKESGIYCIAGTKAMVDSVSVYLKGHGIPKRNIKKDVFMGYK</sequence>
<keyword evidence="8" id="KW-0411">Iron-sulfur</keyword>
<evidence type="ECO:0000256" key="5">
    <source>
        <dbReference type="ARBA" id="ARBA00022827"/>
    </source>
</evidence>
<dbReference type="RefSeq" id="WP_307151965.1">
    <property type="nucleotide sequence ID" value="NZ_JAUSTU010000029.1"/>
</dbReference>
<keyword evidence="5" id="KW-0274">FAD</keyword>
<evidence type="ECO:0000256" key="1">
    <source>
        <dbReference type="ARBA" id="ARBA00001974"/>
    </source>
</evidence>
<dbReference type="PANTHER" id="PTHR47354">
    <property type="entry name" value="NADH OXIDOREDUCTASE HCR"/>
    <property type="match status" value="1"/>
</dbReference>
<dbReference type="CDD" id="cd00322">
    <property type="entry name" value="FNR_like"/>
    <property type="match status" value="1"/>
</dbReference>
<evidence type="ECO:0000256" key="6">
    <source>
        <dbReference type="ARBA" id="ARBA00023002"/>
    </source>
</evidence>
<dbReference type="InterPro" id="IPR001709">
    <property type="entry name" value="Flavoprot_Pyr_Nucl_cyt_Rdtase"/>
</dbReference>
<evidence type="ECO:0000313" key="10">
    <source>
        <dbReference type="EMBL" id="MDQ0157509.1"/>
    </source>
</evidence>
<dbReference type="EMBL" id="JAUSTU010000029">
    <property type="protein sequence ID" value="MDQ0157509.1"/>
    <property type="molecule type" value="Genomic_DNA"/>
</dbReference>
<dbReference type="InterPro" id="IPR050415">
    <property type="entry name" value="MRET"/>
</dbReference>
<dbReference type="PROSITE" id="PS51384">
    <property type="entry name" value="FAD_FR"/>
    <property type="match status" value="1"/>
</dbReference>
<dbReference type="InterPro" id="IPR017938">
    <property type="entry name" value="Riboflavin_synthase-like_b-brl"/>
</dbReference>
<protein>
    <submittedName>
        <fullName evidence="10">Ferredoxin-NADP reductase</fullName>
    </submittedName>
</protein>
<dbReference type="PRINTS" id="PR00371">
    <property type="entry name" value="FPNCR"/>
</dbReference>
<dbReference type="Proteomes" id="UP001231362">
    <property type="component" value="Unassembled WGS sequence"/>
</dbReference>
<proteinExistence type="predicted"/>
<keyword evidence="2" id="KW-0285">Flavoprotein</keyword>
<comment type="cofactor">
    <cofactor evidence="1">
        <name>FAD</name>
        <dbReference type="ChEBI" id="CHEBI:57692"/>
    </cofactor>
</comment>
<evidence type="ECO:0000256" key="3">
    <source>
        <dbReference type="ARBA" id="ARBA00022714"/>
    </source>
</evidence>
<evidence type="ECO:0000259" key="9">
    <source>
        <dbReference type="PROSITE" id="PS51384"/>
    </source>
</evidence>
<dbReference type="SUPFAM" id="SSF52343">
    <property type="entry name" value="Ferredoxin reductase-like, C-terminal NADP-linked domain"/>
    <property type="match status" value="1"/>
</dbReference>
<keyword evidence="3" id="KW-0001">2Fe-2S</keyword>
<accession>A0ABT9V973</accession>
<dbReference type="InterPro" id="IPR039261">
    <property type="entry name" value="FNR_nucleotide-bd"/>
</dbReference>
<dbReference type="Gene3D" id="3.40.50.80">
    <property type="entry name" value="Nucleotide-binding domain of ferredoxin-NADP reductase (FNR) module"/>
    <property type="match status" value="1"/>
</dbReference>
<keyword evidence="6" id="KW-0560">Oxidoreductase</keyword>
<dbReference type="SUPFAM" id="SSF63380">
    <property type="entry name" value="Riboflavin synthase domain-like"/>
    <property type="match status" value="1"/>
</dbReference>
<dbReference type="PANTHER" id="PTHR47354:SF8">
    <property type="entry name" value="1,2-PHENYLACETYL-COA EPOXIDASE, SUBUNIT E"/>
    <property type="match status" value="1"/>
</dbReference>
<gene>
    <name evidence="10" type="ORF">J2S07_003844</name>
</gene>
<organism evidence="10 11">
    <name type="scientific">Anoxybacillus andreesenii</name>
    <dbReference type="NCBI Taxonomy" id="1325932"/>
    <lineage>
        <taxon>Bacteria</taxon>
        <taxon>Bacillati</taxon>
        <taxon>Bacillota</taxon>
        <taxon>Bacilli</taxon>
        <taxon>Bacillales</taxon>
        <taxon>Anoxybacillaceae</taxon>
        <taxon>Anoxybacillus</taxon>
    </lineage>
</organism>
<keyword evidence="7" id="KW-0408">Iron</keyword>
<comment type="caution">
    <text evidence="10">The sequence shown here is derived from an EMBL/GenBank/DDBJ whole genome shotgun (WGS) entry which is preliminary data.</text>
</comment>
<dbReference type="InterPro" id="IPR017927">
    <property type="entry name" value="FAD-bd_FR_type"/>
</dbReference>
<evidence type="ECO:0000256" key="4">
    <source>
        <dbReference type="ARBA" id="ARBA00022723"/>
    </source>
</evidence>
<reference evidence="10 11" key="1">
    <citation type="submission" date="2023-07" db="EMBL/GenBank/DDBJ databases">
        <title>Genomic Encyclopedia of Type Strains, Phase IV (KMG-IV): sequencing the most valuable type-strain genomes for metagenomic binning, comparative biology and taxonomic classification.</title>
        <authorList>
            <person name="Goeker M."/>
        </authorList>
    </citation>
    <scope>NUCLEOTIDE SEQUENCE [LARGE SCALE GENOMIC DNA]</scope>
    <source>
        <strain evidence="10 11">DSM 23948</strain>
    </source>
</reference>